<comment type="caution">
    <text evidence="2">The sequence shown here is derived from an EMBL/GenBank/DDBJ whole genome shotgun (WGS) entry which is preliminary data.</text>
</comment>
<dbReference type="InterPro" id="IPR032001">
    <property type="entry name" value="SAWADEE_dom"/>
</dbReference>
<feature type="domain" description="SAWADEE" evidence="1">
    <location>
        <begin position="115"/>
        <end position="233"/>
    </location>
</feature>
<evidence type="ECO:0000259" key="1">
    <source>
        <dbReference type="Pfam" id="PF16719"/>
    </source>
</evidence>
<dbReference type="EMBL" id="JARBHA010000009">
    <property type="protein sequence ID" value="KAJ9692270.1"/>
    <property type="molecule type" value="Genomic_DNA"/>
</dbReference>
<organism evidence="2 3">
    <name type="scientific">Vitis rotundifolia</name>
    <name type="common">Muscadine grape</name>
    <dbReference type="NCBI Taxonomy" id="103349"/>
    <lineage>
        <taxon>Eukaryota</taxon>
        <taxon>Viridiplantae</taxon>
        <taxon>Streptophyta</taxon>
        <taxon>Embryophyta</taxon>
        <taxon>Tracheophyta</taxon>
        <taxon>Spermatophyta</taxon>
        <taxon>Magnoliopsida</taxon>
        <taxon>eudicotyledons</taxon>
        <taxon>Gunneridae</taxon>
        <taxon>Pentapetalae</taxon>
        <taxon>rosids</taxon>
        <taxon>Vitales</taxon>
        <taxon>Vitaceae</taxon>
        <taxon>Viteae</taxon>
        <taxon>Vitis</taxon>
    </lineage>
</organism>
<dbReference type="Pfam" id="PF16719">
    <property type="entry name" value="SAWADEE"/>
    <property type="match status" value="1"/>
</dbReference>
<dbReference type="Proteomes" id="UP001168098">
    <property type="component" value="Unassembled WGS sequence"/>
</dbReference>
<sequence length="275" mass="31023">MDDAPVPIACFTQSEIMEMENLFEEFGEETLGQEFCQDLATSFSVSPGCSGNMSVGWKEVRDWFQTKQKESAARVTSSPVAPRGINALPEASMSNNAPQNSIVPRGDTVAADLSELTYEAKSSKDDAWYDVAAFLTYRVLSSGELEARVRFSGFGNEEDEWVNVKKGIRKRSIPLEPSECYRVRVGDLVLCFQERSDQAVYCDAHVIEIQRRLHDIKGCRCIFVVRYDHDHGENILGNCSWKCSQTTRCMPLDVIYFALCQEKVNLKRLCCRPAQ</sequence>
<gene>
    <name evidence="2" type="ORF">PVL29_011368</name>
</gene>
<proteinExistence type="predicted"/>
<dbReference type="PANTHER" id="PTHR33827">
    <property type="entry name" value="PROTEIN SAWADEE HOMEODOMAIN HOMOLOG 2"/>
    <property type="match status" value="1"/>
</dbReference>
<name>A0AA38ZNY4_VITRO</name>
<evidence type="ECO:0000313" key="3">
    <source>
        <dbReference type="Proteomes" id="UP001168098"/>
    </source>
</evidence>
<protein>
    <recommendedName>
        <fullName evidence="1">SAWADEE domain-containing protein</fullName>
    </recommendedName>
</protein>
<dbReference type="InterPro" id="IPR039276">
    <property type="entry name" value="SHH1/2"/>
</dbReference>
<reference evidence="2 3" key="1">
    <citation type="journal article" date="2023" name="BMC Biotechnol.">
        <title>Vitis rotundifolia cv Carlos genome sequencing.</title>
        <authorList>
            <person name="Huff M."/>
            <person name="Hulse-Kemp A."/>
            <person name="Scheffler B."/>
            <person name="Youngblood R."/>
            <person name="Simpson S."/>
            <person name="Babiker E."/>
            <person name="Staton M."/>
        </authorList>
    </citation>
    <scope>NUCLEOTIDE SEQUENCE [LARGE SCALE GENOMIC DNA]</scope>
    <source>
        <tissue evidence="2">Leaf</tissue>
    </source>
</reference>
<dbReference type="AlphaFoldDB" id="A0AA38ZNY4"/>
<dbReference type="Gene3D" id="2.40.50.40">
    <property type="match status" value="1"/>
</dbReference>
<evidence type="ECO:0000313" key="2">
    <source>
        <dbReference type="EMBL" id="KAJ9692270.1"/>
    </source>
</evidence>
<dbReference type="PANTHER" id="PTHR33827:SF2">
    <property type="entry name" value="PROTEIN SAWADEE HOMEODOMAIN HOMOLOG 1"/>
    <property type="match status" value="1"/>
</dbReference>
<dbReference type="GO" id="GO:0003682">
    <property type="term" value="F:chromatin binding"/>
    <property type="evidence" value="ECO:0007669"/>
    <property type="project" value="InterPro"/>
</dbReference>
<keyword evidence="3" id="KW-1185">Reference proteome</keyword>
<dbReference type="Gene3D" id="2.30.30.140">
    <property type="match status" value="1"/>
</dbReference>
<accession>A0AA38ZNY4</accession>